<dbReference type="InterPro" id="IPR029033">
    <property type="entry name" value="His_PPase_superfam"/>
</dbReference>
<reference evidence="2 3" key="1">
    <citation type="submission" date="2017-12" db="EMBL/GenBank/DDBJ databases">
        <title>Comparative genomics of Botrytis spp.</title>
        <authorList>
            <person name="Valero-Jimenez C.A."/>
            <person name="Tapia P."/>
            <person name="Veloso J."/>
            <person name="Silva-Moreno E."/>
            <person name="Staats M."/>
            <person name="Valdes J.H."/>
            <person name="Van Kan J.A.L."/>
        </authorList>
    </citation>
    <scope>NUCLEOTIDE SEQUENCE [LARGE SCALE GENOMIC DNA]</scope>
    <source>
        <strain evidence="2 3">Be9601</strain>
    </source>
</reference>
<dbReference type="PANTHER" id="PTHR48100">
    <property type="entry name" value="BROAD-SPECIFICITY PHOSPHATASE YOR283W-RELATED"/>
    <property type="match status" value="1"/>
</dbReference>
<evidence type="ECO:0000313" key="2">
    <source>
        <dbReference type="EMBL" id="TGO78091.1"/>
    </source>
</evidence>
<gene>
    <name evidence="2" type="ORF">BELL_0079g00100</name>
</gene>
<proteinExistence type="predicted"/>
<dbReference type="GO" id="GO:0016791">
    <property type="term" value="F:phosphatase activity"/>
    <property type="evidence" value="ECO:0007669"/>
    <property type="project" value="TreeGrafter"/>
</dbReference>
<dbReference type="EMBL" id="PQXM01000079">
    <property type="protein sequence ID" value="TGO78091.1"/>
    <property type="molecule type" value="Genomic_DNA"/>
</dbReference>
<dbReference type="GO" id="GO:0005737">
    <property type="term" value="C:cytoplasm"/>
    <property type="evidence" value="ECO:0007669"/>
    <property type="project" value="TreeGrafter"/>
</dbReference>
<accession>A0A4Z1JW27</accession>
<organism evidence="2 3">
    <name type="scientific">Botrytis elliptica</name>
    <dbReference type="NCBI Taxonomy" id="278938"/>
    <lineage>
        <taxon>Eukaryota</taxon>
        <taxon>Fungi</taxon>
        <taxon>Dikarya</taxon>
        <taxon>Ascomycota</taxon>
        <taxon>Pezizomycotina</taxon>
        <taxon>Leotiomycetes</taxon>
        <taxon>Helotiales</taxon>
        <taxon>Sclerotiniaceae</taxon>
        <taxon>Botrytis</taxon>
    </lineage>
</organism>
<comment type="caution">
    <text evidence="2">The sequence shown here is derived from an EMBL/GenBank/DDBJ whole genome shotgun (WGS) entry which is preliminary data.</text>
</comment>
<dbReference type="Gene3D" id="3.40.50.1240">
    <property type="entry name" value="Phosphoglycerate mutase-like"/>
    <property type="match status" value="1"/>
</dbReference>
<dbReference type="SUPFAM" id="SSF53254">
    <property type="entry name" value="Phosphoglycerate mutase-like"/>
    <property type="match status" value="1"/>
</dbReference>
<evidence type="ECO:0000256" key="1">
    <source>
        <dbReference type="SAM" id="MobiDB-lite"/>
    </source>
</evidence>
<feature type="compositionally biased region" description="Polar residues" evidence="1">
    <location>
        <begin position="285"/>
        <end position="300"/>
    </location>
</feature>
<keyword evidence="3" id="KW-1185">Reference proteome</keyword>
<dbReference type="Pfam" id="PF00300">
    <property type="entry name" value="His_Phos_1"/>
    <property type="match status" value="1"/>
</dbReference>
<feature type="region of interest" description="Disordered" evidence="1">
    <location>
        <begin position="276"/>
        <end position="306"/>
    </location>
</feature>
<dbReference type="CDD" id="cd07067">
    <property type="entry name" value="HP_PGM_like"/>
    <property type="match status" value="1"/>
</dbReference>
<evidence type="ECO:0008006" key="4">
    <source>
        <dbReference type="Google" id="ProtNLM"/>
    </source>
</evidence>
<dbReference type="InterPro" id="IPR050275">
    <property type="entry name" value="PGM_Phosphatase"/>
</dbReference>
<dbReference type="SMART" id="SM00855">
    <property type="entry name" value="PGAM"/>
    <property type="match status" value="1"/>
</dbReference>
<name>A0A4Z1JW27_9HELO</name>
<dbReference type="AlphaFoldDB" id="A0A4Z1JW27"/>
<evidence type="ECO:0000313" key="3">
    <source>
        <dbReference type="Proteomes" id="UP000297229"/>
    </source>
</evidence>
<sequence length="320" mass="36350">MVLCFPLKQYFGHRKTDIEPRTFIHLVRHGEAYHNLGHSNGKINPKSYDIQDPYLTCKGIEQAQSTREQMTRRCPVPNLVLTSPLTRTLETTLHIFPFANNVSIYPQPQIVAYDDLRESGAYFCNVRQATLDLANSYDHKGVDFTALSPVVPPMKSVIRTKQRAEIVRKQILVISKLIKKGGGLWKGIYIQGTGQNTGPRMRMKQDVHIVVVSHGSFMEYLLPRSHTIHPVWRRFKPAEMRTYVMDEDGHLDEIVESKRARQTVILRKDNVESTTVNGSEIGDLDTSNNGADFSGWQGSSERPPANILPEITGVRLRLMK</sequence>
<dbReference type="Proteomes" id="UP000297229">
    <property type="component" value="Unassembled WGS sequence"/>
</dbReference>
<dbReference type="PANTHER" id="PTHR48100:SF54">
    <property type="entry name" value="PHOSPHATASE SPAC5H10.03-RELATED"/>
    <property type="match status" value="1"/>
</dbReference>
<dbReference type="InterPro" id="IPR013078">
    <property type="entry name" value="His_Pase_superF_clade-1"/>
</dbReference>
<protein>
    <recommendedName>
        <fullName evidence="4">Phosphoglycerate mutase family protein</fullName>
    </recommendedName>
</protein>